<dbReference type="SUPFAM" id="SSF89095">
    <property type="entry name" value="GatB/YqeY motif"/>
    <property type="match status" value="1"/>
</dbReference>
<reference evidence="5 6" key="1">
    <citation type="journal article" date="2011" name="Proc. Natl. Acad. Sci. U.S.A.">
        <title>Evolutionary erosion of yeast sex chromosomes by mating-type switching accidents.</title>
        <authorList>
            <person name="Gordon J.L."/>
            <person name="Armisen D."/>
            <person name="Proux-Wera E."/>
            <person name="Oheigeartaigh S.S."/>
            <person name="Byrne K.P."/>
            <person name="Wolfe K.H."/>
        </authorList>
    </citation>
    <scope>NUCLEOTIDE SEQUENCE [LARGE SCALE GENOMIC DNA]</scope>
    <source>
        <strain evidence="6">ATCC 10597 / BCRC 20456 / CBS 421 / NBRC 0211 / NRRL Y-12639</strain>
    </source>
</reference>
<dbReference type="Pfam" id="PF09424">
    <property type="entry name" value="YqeY"/>
    <property type="match status" value="1"/>
</dbReference>
<keyword evidence="6" id="KW-1185">Reference proteome</keyword>
<dbReference type="HOGENOM" id="CLU_123460_0_0_1"/>
<evidence type="ECO:0000256" key="1">
    <source>
        <dbReference type="ARBA" id="ARBA00007538"/>
    </source>
</evidence>
<dbReference type="RefSeq" id="XP_003670205.1">
    <property type="nucleotide sequence ID" value="XM_003670157.1"/>
</dbReference>
<dbReference type="InterPro" id="IPR019004">
    <property type="entry name" value="YqeY/Aim41"/>
</dbReference>
<name>G0WB42_NAUDC</name>
<keyword evidence="4" id="KW-0175">Coiled coil</keyword>
<comment type="similarity">
    <text evidence="1 3">Belongs to the AIM41 family.</text>
</comment>
<sequence length="194" mass="22577">MFLRVLRQPAVRRSIIPTSRRFLRFNSTEAYTNAISNLKKDLKEAMSAKDEVKKTTIRSILSTVKNEEIANAKNDSTLNEFSLFDTFSRLITQRMESIENYKKNDRQDLVNNEQKELDILKDYRAKLPVATEDEINAKVLALLNKLKETQEGLKINQVMSKLDWKTIPTEWRASANSIKKSVVSQFKDVFERMK</sequence>
<comment type="subcellular location">
    <subcellularLocation>
        <location evidence="3">Mitochondrion</location>
    </subcellularLocation>
</comment>
<gene>
    <name evidence="5" type="primary">NDAI0E01460</name>
    <name evidence="3" type="synonym">AIM41</name>
    <name evidence="5" type="ordered locus">NDAI_0E01460</name>
</gene>
<evidence type="ECO:0000256" key="4">
    <source>
        <dbReference type="SAM" id="Coils"/>
    </source>
</evidence>
<evidence type="ECO:0000313" key="6">
    <source>
        <dbReference type="Proteomes" id="UP000000689"/>
    </source>
</evidence>
<dbReference type="Gene3D" id="1.10.1510.10">
    <property type="entry name" value="Uncharacterised protein YqeY/AIM41 PF09424, N-terminal domain"/>
    <property type="match status" value="1"/>
</dbReference>
<dbReference type="EMBL" id="HE580271">
    <property type="protein sequence ID" value="CCD24962.1"/>
    <property type="molecule type" value="Genomic_DNA"/>
</dbReference>
<dbReference type="InterPro" id="IPR042184">
    <property type="entry name" value="YqeY/Aim41_N"/>
</dbReference>
<keyword evidence="2 3" id="KW-0496">Mitochondrion</keyword>
<dbReference type="GO" id="GO:0005739">
    <property type="term" value="C:mitochondrion"/>
    <property type="evidence" value="ECO:0007669"/>
    <property type="project" value="UniProtKB-SubCell"/>
</dbReference>
<protein>
    <recommendedName>
        <fullName evidence="3">Altered inheritance of mitochondria protein 41</fullName>
    </recommendedName>
</protein>
<dbReference type="eggNOG" id="ENOG502RZX9">
    <property type="taxonomic scope" value="Eukaryota"/>
</dbReference>
<dbReference type="OMA" id="CIRTINS"/>
<evidence type="ECO:0000256" key="3">
    <source>
        <dbReference type="RuleBase" id="RU365099"/>
    </source>
</evidence>
<dbReference type="STRING" id="1071378.G0WB42"/>
<feature type="coiled-coil region" evidence="4">
    <location>
        <begin position="28"/>
        <end position="55"/>
    </location>
</feature>
<organism evidence="5 6">
    <name type="scientific">Naumovozyma dairenensis (strain ATCC 10597 / BCRC 20456 / CBS 421 / NBRC 0211 / NRRL Y-12639)</name>
    <name type="common">Saccharomyces dairenensis</name>
    <dbReference type="NCBI Taxonomy" id="1071378"/>
    <lineage>
        <taxon>Eukaryota</taxon>
        <taxon>Fungi</taxon>
        <taxon>Dikarya</taxon>
        <taxon>Ascomycota</taxon>
        <taxon>Saccharomycotina</taxon>
        <taxon>Saccharomycetes</taxon>
        <taxon>Saccharomycetales</taxon>
        <taxon>Saccharomycetaceae</taxon>
        <taxon>Naumovozyma</taxon>
    </lineage>
</organism>
<dbReference type="GO" id="GO:0016884">
    <property type="term" value="F:carbon-nitrogen ligase activity, with glutamine as amido-N-donor"/>
    <property type="evidence" value="ECO:0007669"/>
    <property type="project" value="UniProtKB-UniRule"/>
</dbReference>
<evidence type="ECO:0000256" key="2">
    <source>
        <dbReference type="ARBA" id="ARBA00023128"/>
    </source>
</evidence>
<accession>G0WB42</accession>
<evidence type="ECO:0000313" key="5">
    <source>
        <dbReference type="EMBL" id="CCD24962.1"/>
    </source>
</evidence>
<dbReference type="InterPro" id="IPR003789">
    <property type="entry name" value="Asn/Gln_tRNA_amidoTrase-B-like"/>
</dbReference>
<proteinExistence type="inferred from homology"/>
<dbReference type="OrthoDB" id="538640at2759"/>
<dbReference type="KEGG" id="ndi:NDAI_0E01460"/>
<dbReference type="Proteomes" id="UP000000689">
    <property type="component" value="Chromosome 5"/>
</dbReference>
<dbReference type="AlphaFoldDB" id="G0WB42"/>
<dbReference type="PANTHER" id="PTHR28055:SF1">
    <property type="entry name" value="ALTERED INHERITANCE OF MITOCHONDRIA PROTEIN 41, MITOCHONDRIAL"/>
    <property type="match status" value="1"/>
</dbReference>
<dbReference type="PANTHER" id="PTHR28055">
    <property type="entry name" value="ALTERED INHERITANCE OF MITOCHONDRIA PROTEIN 41, MITOCHONDRIAL"/>
    <property type="match status" value="1"/>
</dbReference>
<dbReference type="GeneID" id="11498852"/>